<reference evidence="16" key="1">
    <citation type="submission" date="2015-02" db="EMBL/GenBank/DDBJ databases">
        <title>Genome sequencing for Strongylocentrotus purpuratus.</title>
        <authorList>
            <person name="Murali S."/>
            <person name="Liu Y."/>
            <person name="Vee V."/>
            <person name="English A."/>
            <person name="Wang M."/>
            <person name="Skinner E."/>
            <person name="Han Y."/>
            <person name="Muzny D.M."/>
            <person name="Worley K.C."/>
            <person name="Gibbs R.A."/>
        </authorList>
    </citation>
    <scope>NUCLEOTIDE SEQUENCE</scope>
</reference>
<dbReference type="AlphaFoldDB" id="A0A7M7N901"/>
<dbReference type="GO" id="GO:0051119">
    <property type="term" value="F:sugar transmembrane transporter activity"/>
    <property type="evidence" value="ECO:0000318"/>
    <property type="project" value="GO_Central"/>
</dbReference>
<keyword evidence="6" id="KW-1003">Cell membrane</keyword>
<evidence type="ECO:0000256" key="4">
    <source>
        <dbReference type="ARBA" id="ARBA00021741"/>
    </source>
</evidence>
<dbReference type="PANTHER" id="PTHR10791:SF30">
    <property type="entry name" value="SUGAR TRANSPORTER SWEET1"/>
    <property type="match status" value="1"/>
</dbReference>
<keyword evidence="10 14" id="KW-1133">Transmembrane helix</keyword>
<keyword evidence="11" id="KW-0333">Golgi apparatus</keyword>
<evidence type="ECO:0000256" key="6">
    <source>
        <dbReference type="ARBA" id="ARBA00022475"/>
    </source>
</evidence>
<evidence type="ECO:0000313" key="16">
    <source>
        <dbReference type="Proteomes" id="UP000007110"/>
    </source>
</evidence>
<dbReference type="InParanoid" id="A0A7M7N901"/>
<reference evidence="15" key="2">
    <citation type="submission" date="2021-01" db="UniProtKB">
        <authorList>
            <consortium name="EnsemblMetazoa"/>
        </authorList>
    </citation>
    <scope>IDENTIFICATION</scope>
</reference>
<dbReference type="GO" id="GO:0008643">
    <property type="term" value="P:carbohydrate transport"/>
    <property type="evidence" value="ECO:0000318"/>
    <property type="project" value="GO_Central"/>
</dbReference>
<dbReference type="Proteomes" id="UP000007110">
    <property type="component" value="Unassembled WGS sequence"/>
</dbReference>
<feature type="region of interest" description="Disordered" evidence="13">
    <location>
        <begin position="163"/>
        <end position="187"/>
    </location>
</feature>
<name>A0A7M7N901_STRPU</name>
<dbReference type="GO" id="GO:0000139">
    <property type="term" value="C:Golgi membrane"/>
    <property type="evidence" value="ECO:0007669"/>
    <property type="project" value="UniProtKB-SubCell"/>
</dbReference>
<keyword evidence="5" id="KW-0813">Transport</keyword>
<evidence type="ECO:0000313" key="15">
    <source>
        <dbReference type="EnsemblMetazoa" id="XP_030833043"/>
    </source>
</evidence>
<dbReference type="GO" id="GO:0005886">
    <property type="term" value="C:plasma membrane"/>
    <property type="evidence" value="ECO:0007669"/>
    <property type="project" value="UniProtKB-SubCell"/>
</dbReference>
<feature type="compositionally biased region" description="Low complexity" evidence="13">
    <location>
        <begin position="167"/>
        <end position="187"/>
    </location>
</feature>
<dbReference type="KEGG" id="spu:105446523"/>
<dbReference type="OrthoDB" id="409725at2759"/>
<proteinExistence type="inferred from homology"/>
<feature type="transmembrane region" description="Helical" evidence="14">
    <location>
        <begin position="12"/>
        <end position="34"/>
    </location>
</feature>
<evidence type="ECO:0000256" key="11">
    <source>
        <dbReference type="ARBA" id="ARBA00023034"/>
    </source>
</evidence>
<feature type="transmembrane region" description="Helical" evidence="14">
    <location>
        <begin position="76"/>
        <end position="95"/>
    </location>
</feature>
<dbReference type="Gene3D" id="1.20.1280.290">
    <property type="match status" value="1"/>
</dbReference>
<evidence type="ECO:0000256" key="2">
    <source>
        <dbReference type="ARBA" id="ARBA00004653"/>
    </source>
</evidence>
<evidence type="ECO:0000256" key="13">
    <source>
        <dbReference type="SAM" id="MobiDB-lite"/>
    </source>
</evidence>
<sequence>MWGAYGFLYPDTAIIIVNMVGLTVQLSYICIYIHFTQNKLRPVQQAIAGVAFLVALYIYMSQFVPTRASALKQVGLVASIVTIFMYVAPVCDMVHCIRAKSAKTISASLSVATLIASSLWLSYGILRHDTFISLPNIPGVLSSISRLLILWRFSGREEDEDDFYIPSSSTSSSSHSSSSSSSIPSIV</sequence>
<evidence type="ECO:0000256" key="7">
    <source>
        <dbReference type="ARBA" id="ARBA00022597"/>
    </source>
</evidence>
<evidence type="ECO:0000256" key="14">
    <source>
        <dbReference type="SAM" id="Phobius"/>
    </source>
</evidence>
<dbReference type="FunFam" id="1.20.1280.290:FF:000004">
    <property type="entry name" value="Sugar transporter SWEET"/>
    <property type="match status" value="1"/>
</dbReference>
<feature type="transmembrane region" description="Helical" evidence="14">
    <location>
        <begin position="46"/>
        <end position="64"/>
    </location>
</feature>
<dbReference type="GeneID" id="105446523"/>
<evidence type="ECO:0000256" key="10">
    <source>
        <dbReference type="ARBA" id="ARBA00022989"/>
    </source>
</evidence>
<protein>
    <recommendedName>
        <fullName evidence="4">Sugar transporter SWEET1</fullName>
    </recommendedName>
</protein>
<dbReference type="GO" id="GO:0016020">
    <property type="term" value="C:membrane"/>
    <property type="evidence" value="ECO:0000318"/>
    <property type="project" value="GO_Central"/>
</dbReference>
<dbReference type="EnsemblMetazoa" id="XM_030977183">
    <property type="protein sequence ID" value="XP_030833043"/>
    <property type="gene ID" value="LOC105446523"/>
</dbReference>
<evidence type="ECO:0000256" key="3">
    <source>
        <dbReference type="ARBA" id="ARBA00007809"/>
    </source>
</evidence>
<evidence type="ECO:0000256" key="8">
    <source>
        <dbReference type="ARBA" id="ARBA00022692"/>
    </source>
</evidence>
<comment type="similarity">
    <text evidence="3">Belongs to the SWEET sugar transporter family.</text>
</comment>
<dbReference type="OMA" id="FIMLPNV"/>
<dbReference type="Pfam" id="PF03083">
    <property type="entry name" value="MtN3_slv"/>
    <property type="match status" value="2"/>
</dbReference>
<dbReference type="InterPro" id="IPR004316">
    <property type="entry name" value="SWEET_rpt"/>
</dbReference>
<keyword evidence="8 14" id="KW-0812">Transmembrane</keyword>
<feature type="transmembrane region" description="Helical" evidence="14">
    <location>
        <begin position="107"/>
        <end position="126"/>
    </location>
</feature>
<accession>A0A7M7N901</accession>
<evidence type="ECO:0000256" key="12">
    <source>
        <dbReference type="ARBA" id="ARBA00023136"/>
    </source>
</evidence>
<evidence type="ECO:0000256" key="9">
    <source>
        <dbReference type="ARBA" id="ARBA00022737"/>
    </source>
</evidence>
<keyword evidence="12 14" id="KW-0472">Membrane</keyword>
<dbReference type="PANTHER" id="PTHR10791">
    <property type="entry name" value="RAG1-ACTIVATING PROTEIN 1"/>
    <property type="match status" value="1"/>
</dbReference>
<keyword evidence="7" id="KW-0762">Sugar transport</keyword>
<comment type="subcellular location">
    <subcellularLocation>
        <location evidence="1">Cell membrane</location>
        <topology evidence="1">Multi-pass membrane protein</topology>
    </subcellularLocation>
    <subcellularLocation>
        <location evidence="2">Golgi apparatus membrane</location>
        <topology evidence="2">Multi-pass membrane protein</topology>
    </subcellularLocation>
</comment>
<keyword evidence="16" id="KW-1185">Reference proteome</keyword>
<evidence type="ECO:0000256" key="5">
    <source>
        <dbReference type="ARBA" id="ARBA00022448"/>
    </source>
</evidence>
<evidence type="ECO:0000256" key="1">
    <source>
        <dbReference type="ARBA" id="ARBA00004651"/>
    </source>
</evidence>
<keyword evidence="9" id="KW-0677">Repeat</keyword>
<dbReference type="InterPro" id="IPR047664">
    <property type="entry name" value="SWEET"/>
</dbReference>
<dbReference type="RefSeq" id="XP_030833043.1">
    <property type="nucleotide sequence ID" value="XM_030977183.1"/>
</dbReference>
<organism evidence="15 16">
    <name type="scientific">Strongylocentrotus purpuratus</name>
    <name type="common">Purple sea urchin</name>
    <dbReference type="NCBI Taxonomy" id="7668"/>
    <lineage>
        <taxon>Eukaryota</taxon>
        <taxon>Metazoa</taxon>
        <taxon>Echinodermata</taxon>
        <taxon>Eleutherozoa</taxon>
        <taxon>Echinozoa</taxon>
        <taxon>Echinoidea</taxon>
        <taxon>Euechinoidea</taxon>
        <taxon>Echinacea</taxon>
        <taxon>Camarodonta</taxon>
        <taxon>Echinidea</taxon>
        <taxon>Strongylocentrotidae</taxon>
        <taxon>Strongylocentrotus</taxon>
    </lineage>
</organism>